<evidence type="ECO:0000313" key="3">
    <source>
        <dbReference type="Proteomes" id="UP000031036"/>
    </source>
</evidence>
<evidence type="ECO:0000256" key="1">
    <source>
        <dbReference type="SAM" id="SignalP"/>
    </source>
</evidence>
<gene>
    <name evidence="2" type="ORF">Tcan_06972</name>
</gene>
<dbReference type="EMBL" id="JPKZ01000169">
    <property type="protein sequence ID" value="KHN88820.1"/>
    <property type="molecule type" value="Genomic_DNA"/>
</dbReference>
<feature type="chain" id="PRO_5002077981" evidence="1">
    <location>
        <begin position="20"/>
        <end position="106"/>
    </location>
</feature>
<name>A0A0B2W6E1_TOXCA</name>
<reference evidence="2 3" key="1">
    <citation type="submission" date="2014-11" db="EMBL/GenBank/DDBJ databases">
        <title>Genetic blueprint of the zoonotic pathogen Toxocara canis.</title>
        <authorList>
            <person name="Zhu X.-Q."/>
            <person name="Korhonen P.K."/>
            <person name="Cai H."/>
            <person name="Young N.D."/>
            <person name="Nejsum P."/>
            <person name="von Samson-Himmelstjerna G."/>
            <person name="Boag P.R."/>
            <person name="Tan P."/>
            <person name="Li Q."/>
            <person name="Min J."/>
            <person name="Yang Y."/>
            <person name="Wang X."/>
            <person name="Fang X."/>
            <person name="Hall R.S."/>
            <person name="Hofmann A."/>
            <person name="Sternberg P.W."/>
            <person name="Jex A.R."/>
            <person name="Gasser R.B."/>
        </authorList>
    </citation>
    <scope>NUCLEOTIDE SEQUENCE [LARGE SCALE GENOMIC DNA]</scope>
    <source>
        <strain evidence="2">PN_DK_2014</strain>
    </source>
</reference>
<protein>
    <submittedName>
        <fullName evidence="2">Uncharacterized protein</fullName>
    </submittedName>
</protein>
<evidence type="ECO:0000313" key="2">
    <source>
        <dbReference type="EMBL" id="KHN88820.1"/>
    </source>
</evidence>
<keyword evidence="1" id="KW-0732">Signal</keyword>
<dbReference type="AlphaFoldDB" id="A0A0B2W6E1"/>
<proteinExistence type="predicted"/>
<comment type="caution">
    <text evidence="2">The sequence shown here is derived from an EMBL/GenBank/DDBJ whole genome shotgun (WGS) entry which is preliminary data.</text>
</comment>
<feature type="signal peptide" evidence="1">
    <location>
        <begin position="1"/>
        <end position="19"/>
    </location>
</feature>
<keyword evidence="3" id="KW-1185">Reference proteome</keyword>
<sequence>MLVEALLTICSLFIIRTDAIIGSTQNITVIGKVGCGYRAQSNVLIELREYDRFHQVPALRQSESKQKVQQNFACMNFPTNQAAFSINWATEKRTKVWTNDGTIYYV</sequence>
<accession>A0A0B2W6E1</accession>
<dbReference type="Proteomes" id="UP000031036">
    <property type="component" value="Unassembled WGS sequence"/>
</dbReference>
<organism evidence="2 3">
    <name type="scientific">Toxocara canis</name>
    <name type="common">Canine roundworm</name>
    <dbReference type="NCBI Taxonomy" id="6265"/>
    <lineage>
        <taxon>Eukaryota</taxon>
        <taxon>Metazoa</taxon>
        <taxon>Ecdysozoa</taxon>
        <taxon>Nematoda</taxon>
        <taxon>Chromadorea</taxon>
        <taxon>Rhabditida</taxon>
        <taxon>Spirurina</taxon>
        <taxon>Ascaridomorpha</taxon>
        <taxon>Ascaridoidea</taxon>
        <taxon>Toxocaridae</taxon>
        <taxon>Toxocara</taxon>
    </lineage>
</organism>